<evidence type="ECO:0000313" key="4">
    <source>
        <dbReference type="EMBL" id="KGT72791.1"/>
    </source>
</evidence>
<proteinExistence type="predicted"/>
<name>A0A0A3XHY6_BRAJP</name>
<evidence type="ECO:0000256" key="1">
    <source>
        <dbReference type="ARBA" id="ARBA00022801"/>
    </source>
</evidence>
<dbReference type="GO" id="GO:0005829">
    <property type="term" value="C:cytosol"/>
    <property type="evidence" value="ECO:0007669"/>
    <property type="project" value="TreeGrafter"/>
</dbReference>
<dbReference type="SUPFAM" id="SSF53590">
    <property type="entry name" value="Nucleoside hydrolase"/>
    <property type="match status" value="1"/>
</dbReference>
<dbReference type="EMBL" id="JRPN01000171">
    <property type="protein sequence ID" value="KGT72791.1"/>
    <property type="molecule type" value="Genomic_DNA"/>
</dbReference>
<evidence type="ECO:0000256" key="2">
    <source>
        <dbReference type="ARBA" id="ARBA00023295"/>
    </source>
</evidence>
<dbReference type="GO" id="GO:0006152">
    <property type="term" value="P:purine nucleoside catabolic process"/>
    <property type="evidence" value="ECO:0007669"/>
    <property type="project" value="TreeGrafter"/>
</dbReference>
<protein>
    <recommendedName>
        <fullName evidence="3">Inosine/uridine-preferring nucleoside hydrolase domain-containing protein</fullName>
    </recommendedName>
</protein>
<dbReference type="PANTHER" id="PTHR12304">
    <property type="entry name" value="INOSINE-URIDINE PREFERRING NUCLEOSIDE HYDROLASE"/>
    <property type="match status" value="1"/>
</dbReference>
<organism evidence="4 5">
    <name type="scientific">Bradyrhizobium japonicum</name>
    <dbReference type="NCBI Taxonomy" id="375"/>
    <lineage>
        <taxon>Bacteria</taxon>
        <taxon>Pseudomonadati</taxon>
        <taxon>Pseudomonadota</taxon>
        <taxon>Alphaproteobacteria</taxon>
        <taxon>Hyphomicrobiales</taxon>
        <taxon>Nitrobacteraceae</taxon>
        <taxon>Bradyrhizobium</taxon>
    </lineage>
</organism>
<comment type="caution">
    <text evidence="4">The sequence shown here is derived from an EMBL/GenBank/DDBJ whole genome shotgun (WGS) entry which is preliminary data.</text>
</comment>
<dbReference type="InterPro" id="IPR001910">
    <property type="entry name" value="Inosine/uridine_hydrolase_dom"/>
</dbReference>
<dbReference type="AlphaFoldDB" id="A0A0A3XHY6"/>
<evidence type="ECO:0000313" key="5">
    <source>
        <dbReference type="Proteomes" id="UP000030377"/>
    </source>
</evidence>
<dbReference type="PANTHER" id="PTHR12304:SF4">
    <property type="entry name" value="URIDINE NUCLEOSIDASE"/>
    <property type="match status" value="1"/>
</dbReference>
<feature type="domain" description="Inosine/uridine-preferring nucleoside hydrolase" evidence="3">
    <location>
        <begin position="1"/>
        <end position="298"/>
    </location>
</feature>
<keyword evidence="2" id="KW-0326">Glycosidase</keyword>
<accession>A0A0A3XHY6</accession>
<keyword evidence="1" id="KW-0378">Hydrolase</keyword>
<dbReference type="GO" id="GO:0008477">
    <property type="term" value="F:purine nucleosidase activity"/>
    <property type="evidence" value="ECO:0007669"/>
    <property type="project" value="TreeGrafter"/>
</dbReference>
<dbReference type="Gene3D" id="3.90.245.10">
    <property type="entry name" value="Ribonucleoside hydrolase-like"/>
    <property type="match status" value="1"/>
</dbReference>
<dbReference type="Proteomes" id="UP000030377">
    <property type="component" value="Unassembled WGS sequence"/>
</dbReference>
<dbReference type="Pfam" id="PF01156">
    <property type="entry name" value="IU_nuc_hydro"/>
    <property type="match status" value="1"/>
</dbReference>
<gene>
    <name evidence="4" type="ORF">MA20_48235</name>
</gene>
<dbReference type="CDD" id="cd02651">
    <property type="entry name" value="nuc_hydro_IU_UC_XIUA"/>
    <property type="match status" value="1"/>
</dbReference>
<sequence length="309" mass="33299">MDCDPGIDDALAILLALASDKLDVKLITTCAGNQTPEKTLTNALKILSFLGRTDIEVAQGAPKPLYRDLIIADYAHGETGLGVADLGEATMEKSKRSAMEAMKSVIEESQENVAIVATGPLTNVAIFLTAYPELKSKIERISLMGGACFGGNITPAAEFNIYVDPEAAELVFQSGVPIVMCGLDVTHKAQMFQEDIERIRSIGNKTGEVFASMLDFYAQVVTTPFLAEAGHVEGLHMHDPCAVAYVIDPTMFRAIPLHVAVETTGKLTAGSTVVDYNGVTGKPKNADVVFEIDRERFVNMLYAAFTQYV</sequence>
<evidence type="ECO:0000259" key="3">
    <source>
        <dbReference type="Pfam" id="PF01156"/>
    </source>
</evidence>
<dbReference type="InterPro" id="IPR023186">
    <property type="entry name" value="IUNH"/>
</dbReference>
<reference evidence="4 5" key="1">
    <citation type="submission" date="2014-09" db="EMBL/GenBank/DDBJ databases">
        <title>Draft genome of Bradyrhizobium japonicum Is-34.</title>
        <authorList>
            <person name="Tsurumaru H."/>
            <person name="Yamakawa T."/>
            <person name="Hashimoto S."/>
            <person name="Okizaki K."/>
            <person name="Kanesaki Y."/>
            <person name="Yoshikawa H."/>
            <person name="Yajima S."/>
        </authorList>
    </citation>
    <scope>NUCLEOTIDE SEQUENCE [LARGE SCALE GENOMIC DNA]</scope>
    <source>
        <strain evidence="4 5">Is-34</strain>
    </source>
</reference>
<dbReference type="InterPro" id="IPR036452">
    <property type="entry name" value="Ribo_hydro-like"/>
</dbReference>